<dbReference type="AlphaFoldDB" id="A0A8J5LLT7"/>
<dbReference type="InterPro" id="IPR004158">
    <property type="entry name" value="DUF247_pln"/>
</dbReference>
<feature type="region of interest" description="Disordered" evidence="1">
    <location>
        <begin position="69"/>
        <end position="93"/>
    </location>
</feature>
<evidence type="ECO:0000256" key="1">
    <source>
        <dbReference type="SAM" id="MobiDB-lite"/>
    </source>
</evidence>
<dbReference type="Pfam" id="PF03140">
    <property type="entry name" value="DUF247"/>
    <property type="match status" value="1"/>
</dbReference>
<comment type="caution">
    <text evidence="2">The sequence shown here is derived from an EMBL/GenBank/DDBJ whole genome shotgun (WGS) entry which is preliminary data.</text>
</comment>
<evidence type="ECO:0000313" key="3">
    <source>
        <dbReference type="Proteomes" id="UP000734854"/>
    </source>
</evidence>
<dbReference type="EMBL" id="JACMSC010000005">
    <property type="protein sequence ID" value="KAG6520979.1"/>
    <property type="molecule type" value="Genomic_DNA"/>
</dbReference>
<accession>A0A8J5LLT7</accession>
<protein>
    <submittedName>
        <fullName evidence="2">Uncharacterized protein</fullName>
    </submittedName>
</protein>
<gene>
    <name evidence="2" type="ORF">ZIOFF_018044</name>
</gene>
<sequence>MENQLPFFVLQKIYDLATSGTPVAGSPTLKDKVDRTIKKLLPCYPLVTAKEDFHHLLHCCYLKFKPAKANSSSCNRKPMANGSSSNGNPTDELEPWRGAMDLYKAGIKFKRKKCNDSESLLDVEFSKRTIDDPDLDYARQHDLCFPELDSLRGILLARELLRGLCLLHGEAHEDAWGCHFSRQEGNCRELYRSR</sequence>
<reference evidence="2 3" key="1">
    <citation type="submission" date="2020-08" db="EMBL/GenBank/DDBJ databases">
        <title>Plant Genome Project.</title>
        <authorList>
            <person name="Zhang R.-G."/>
        </authorList>
    </citation>
    <scope>NUCLEOTIDE SEQUENCE [LARGE SCALE GENOMIC DNA]</scope>
    <source>
        <tissue evidence="2">Rhizome</tissue>
    </source>
</reference>
<keyword evidence="3" id="KW-1185">Reference proteome</keyword>
<proteinExistence type="predicted"/>
<dbReference type="Proteomes" id="UP000734854">
    <property type="component" value="Unassembled WGS sequence"/>
</dbReference>
<organism evidence="2 3">
    <name type="scientific">Zingiber officinale</name>
    <name type="common">Ginger</name>
    <name type="synonym">Amomum zingiber</name>
    <dbReference type="NCBI Taxonomy" id="94328"/>
    <lineage>
        <taxon>Eukaryota</taxon>
        <taxon>Viridiplantae</taxon>
        <taxon>Streptophyta</taxon>
        <taxon>Embryophyta</taxon>
        <taxon>Tracheophyta</taxon>
        <taxon>Spermatophyta</taxon>
        <taxon>Magnoliopsida</taxon>
        <taxon>Liliopsida</taxon>
        <taxon>Zingiberales</taxon>
        <taxon>Zingiberaceae</taxon>
        <taxon>Zingiber</taxon>
    </lineage>
</organism>
<dbReference type="PANTHER" id="PTHR31170:SF25">
    <property type="entry name" value="BNAA09G04570D PROTEIN"/>
    <property type="match status" value="1"/>
</dbReference>
<name>A0A8J5LLT7_ZINOF</name>
<feature type="compositionally biased region" description="Polar residues" evidence="1">
    <location>
        <begin position="69"/>
        <end position="89"/>
    </location>
</feature>
<dbReference type="PANTHER" id="PTHR31170">
    <property type="entry name" value="BNAC04G53230D PROTEIN"/>
    <property type="match status" value="1"/>
</dbReference>
<evidence type="ECO:0000313" key="2">
    <source>
        <dbReference type="EMBL" id="KAG6520979.1"/>
    </source>
</evidence>